<feature type="binding site" evidence="15">
    <location>
        <position position="446"/>
    </location>
    <ligand>
        <name>thiamine diphosphate</name>
        <dbReference type="ChEBI" id="CHEBI:58937"/>
    </ligand>
</feature>
<feature type="binding site" evidence="14">
    <location>
        <position position="470"/>
    </location>
    <ligand>
        <name>substrate</name>
    </ligand>
</feature>
<feature type="binding site" evidence="15">
    <location>
        <begin position="121"/>
        <end position="123"/>
    </location>
    <ligand>
        <name>thiamine diphosphate</name>
        <dbReference type="ChEBI" id="CHEBI:58937"/>
    </ligand>
</feature>
<dbReference type="Pfam" id="PF22613">
    <property type="entry name" value="Transketolase_C_1"/>
    <property type="match status" value="1"/>
</dbReference>
<evidence type="ECO:0000259" key="19">
    <source>
        <dbReference type="SMART" id="SM00861"/>
    </source>
</evidence>
<evidence type="ECO:0000256" key="7">
    <source>
        <dbReference type="ARBA" id="ARBA00022723"/>
    </source>
</evidence>
<feature type="binding site" evidence="14">
    <location>
        <position position="33"/>
    </location>
    <ligand>
        <name>substrate</name>
    </ligand>
</feature>
<feature type="binding site" evidence="14">
    <location>
        <position position="529"/>
    </location>
    <ligand>
        <name>substrate</name>
    </ligand>
</feature>
<dbReference type="Pfam" id="PF00456">
    <property type="entry name" value="Transketolase_N"/>
    <property type="match status" value="1"/>
</dbReference>
<evidence type="ECO:0000256" key="8">
    <source>
        <dbReference type="ARBA" id="ARBA00022837"/>
    </source>
</evidence>
<dbReference type="FunFam" id="3.40.50.920:FF:000003">
    <property type="entry name" value="Transketolase"/>
    <property type="match status" value="1"/>
</dbReference>
<dbReference type="InterPro" id="IPR005478">
    <property type="entry name" value="Transketolase_bac-like"/>
</dbReference>
<dbReference type="RefSeq" id="WP_073105910.1">
    <property type="nucleotide sequence ID" value="NZ_FQXE01000011.1"/>
</dbReference>
<keyword evidence="6 18" id="KW-0808">Transferase</keyword>
<dbReference type="InterPro" id="IPR005475">
    <property type="entry name" value="Transketolase-like_Pyr-bd"/>
</dbReference>
<sequence length="684" mass="73448">MNAPETIQGAAPAYADAIRFLAADAVEKAQSGHPGAPLGMADIAAALWRGHLRHNPADPQWIDRDRYVLSNGHGSMLLYALLHLTGYDLPIDELKRFRQLHSRTPGHPEVHLTPGVETTTGPLGQGLANAVGMALAEKLLAAQFNRPGHTVIDHHTYVFAGDGCLMEGISHEACSLAGTLGLDKLICFYDDNGISIDGDVAGWFSDDTPKRFEAYRWNVIRDIDGHDPAAIDAAIRQAKARDARRPGPTLICCKTRIGHGAPGKSGSHEVHGAPLGQAEIDAMRAARQWRAGPFEVPADMAQAWNARERGAALQRQWEAGFAAYQADYPEEARELLRRSRGELPPALAAAFARLLADGSLDQPIASRKASQLVLEAISPALPEFFGGSADLSGSNLTSVKASVWVNHHGAGNYLNYGVREFAMAAMMNGMALHGGFIPYGGTFLAFSDYSRNAIRMAALMGQRVIHVLTHDSIGLGEDGPTHQPIEHAASLRMIPNNRLWRPCDGVETAVAWQAALRRADGPTCLMLSRQALTPYQRTTLQQEQIALGGYVLEQTGAPQLVLIATGSEVAIASAAAQLLAERGVHARVVSMPCVELFHAQDQAYRDRVLPPGLPRISIEAGVSWFWRGVVGDQGIALGIDSFGASAPAGQLYAHFQLTPQAVADAGMRLRAALPDPHSRALPTS</sequence>
<evidence type="ECO:0000256" key="16">
    <source>
        <dbReference type="PIRSR" id="PIRSR605478-4"/>
    </source>
</evidence>
<comment type="catalytic activity">
    <reaction evidence="11 18">
        <text>D-sedoheptulose 7-phosphate + D-glyceraldehyde 3-phosphate = aldehydo-D-ribose 5-phosphate + D-xylulose 5-phosphate</text>
        <dbReference type="Rhea" id="RHEA:10508"/>
        <dbReference type="ChEBI" id="CHEBI:57483"/>
        <dbReference type="ChEBI" id="CHEBI:57737"/>
        <dbReference type="ChEBI" id="CHEBI:58273"/>
        <dbReference type="ChEBI" id="CHEBI:59776"/>
        <dbReference type="EC" id="2.2.1.1"/>
    </reaction>
</comment>
<comment type="cofactor">
    <cofactor evidence="16">
        <name>Mg(2+)</name>
        <dbReference type="ChEBI" id="CHEBI:18420"/>
    </cofactor>
    <text evidence="16">Binds 1 Mg(2+) ion per subunit. Can also utilize other divalent metal cations, such as Ca(2+), Mn(2+) and Co(2+).</text>
</comment>
<dbReference type="Gene3D" id="3.40.50.970">
    <property type="match status" value="2"/>
</dbReference>
<feature type="site" description="Important for catalytic activity" evidence="17">
    <location>
        <position position="271"/>
    </location>
</feature>
<organism evidence="20 21">
    <name type="scientific">Pollutimonas bauzanensis</name>
    <dbReference type="NCBI Taxonomy" id="658167"/>
    <lineage>
        <taxon>Bacteria</taxon>
        <taxon>Pseudomonadati</taxon>
        <taxon>Pseudomonadota</taxon>
        <taxon>Betaproteobacteria</taxon>
        <taxon>Burkholderiales</taxon>
        <taxon>Alcaligenaceae</taxon>
        <taxon>Pollutimonas</taxon>
    </lineage>
</organism>
<dbReference type="NCBIfam" id="TIGR00232">
    <property type="entry name" value="tktlase_bact"/>
    <property type="match status" value="1"/>
</dbReference>
<evidence type="ECO:0000256" key="18">
    <source>
        <dbReference type="RuleBase" id="RU004996"/>
    </source>
</evidence>
<keyword evidence="7 16" id="KW-0479">Metal-binding</keyword>
<dbReference type="InterPro" id="IPR049557">
    <property type="entry name" value="Transketolase_CS"/>
</dbReference>
<evidence type="ECO:0000256" key="5">
    <source>
        <dbReference type="ARBA" id="ARBA00013152"/>
    </source>
</evidence>
<comment type="cofactor">
    <cofactor evidence="2">
        <name>Co(2+)</name>
        <dbReference type="ChEBI" id="CHEBI:48828"/>
    </cofactor>
</comment>
<feature type="binding site" evidence="14">
    <location>
        <position position="271"/>
    </location>
    <ligand>
        <name>substrate</name>
    </ligand>
</feature>
<name>A0A1M5YZ47_9BURK</name>
<feature type="binding site" evidence="15">
    <location>
        <position position="271"/>
    </location>
    <ligand>
        <name>thiamine diphosphate</name>
        <dbReference type="ChEBI" id="CHEBI:58937"/>
    </ligand>
</feature>
<feature type="binding site" evidence="14">
    <location>
        <position position="478"/>
    </location>
    <ligand>
        <name>substrate</name>
    </ligand>
</feature>
<protein>
    <recommendedName>
        <fullName evidence="5 12">Transketolase</fullName>
        <ecNumber evidence="5 12">2.2.1.1</ecNumber>
    </recommendedName>
</protein>
<feature type="binding site" evidence="15">
    <location>
        <position position="163"/>
    </location>
    <ligand>
        <name>thiamine diphosphate</name>
        <dbReference type="ChEBI" id="CHEBI:58937"/>
    </ligand>
</feature>
<feature type="binding site" evidence="16">
    <location>
        <position position="192"/>
    </location>
    <ligand>
        <name>Mg(2+)</name>
        <dbReference type="ChEBI" id="CHEBI:18420"/>
    </ligand>
</feature>
<evidence type="ECO:0000256" key="10">
    <source>
        <dbReference type="ARBA" id="ARBA00023052"/>
    </source>
</evidence>
<dbReference type="InterPro" id="IPR029061">
    <property type="entry name" value="THDP-binding"/>
</dbReference>
<comment type="similarity">
    <text evidence="3 18">Belongs to the transketolase family.</text>
</comment>
<dbReference type="InterPro" id="IPR009014">
    <property type="entry name" value="Transketo_C/PFOR_II"/>
</dbReference>
<evidence type="ECO:0000256" key="9">
    <source>
        <dbReference type="ARBA" id="ARBA00022842"/>
    </source>
</evidence>
<feature type="binding site" evidence="16">
    <location>
        <position position="194"/>
    </location>
    <ligand>
        <name>Mg(2+)</name>
        <dbReference type="ChEBI" id="CHEBI:18420"/>
    </ligand>
</feature>
<dbReference type="PANTHER" id="PTHR43522">
    <property type="entry name" value="TRANSKETOLASE"/>
    <property type="match status" value="1"/>
</dbReference>
<evidence type="ECO:0000256" key="2">
    <source>
        <dbReference type="ARBA" id="ARBA00001941"/>
    </source>
</evidence>
<feature type="binding site" evidence="14">
    <location>
        <position position="482"/>
    </location>
    <ligand>
        <name>substrate</name>
    </ligand>
</feature>
<evidence type="ECO:0000313" key="20">
    <source>
        <dbReference type="EMBL" id="SHI17317.1"/>
    </source>
</evidence>
<comment type="cofactor">
    <cofactor evidence="18">
        <name>Mg(2+)</name>
        <dbReference type="ChEBI" id="CHEBI:18420"/>
    </cofactor>
    <cofactor evidence="18">
        <name>Ca(2+)</name>
        <dbReference type="ChEBI" id="CHEBI:29108"/>
    </cofactor>
    <cofactor evidence="18">
        <name>Mn(2+)</name>
        <dbReference type="ChEBI" id="CHEBI:29035"/>
    </cofactor>
    <cofactor evidence="18">
        <name>Co(2+)</name>
        <dbReference type="ChEBI" id="CHEBI:48828"/>
    </cofactor>
    <text evidence="18">Binds 1 Mg(2+) ion per subunit. Can also utilize other divalent metal cations, such as Ca(2+), Mn(2+) and Co(2+).</text>
</comment>
<evidence type="ECO:0000256" key="12">
    <source>
        <dbReference type="NCBIfam" id="TIGR00232"/>
    </source>
</evidence>
<feature type="site" description="Important for catalytic activity" evidence="17">
    <location>
        <position position="33"/>
    </location>
</feature>
<dbReference type="GO" id="GO:0004802">
    <property type="term" value="F:transketolase activity"/>
    <property type="evidence" value="ECO:0007669"/>
    <property type="project" value="UniProtKB-UniRule"/>
</dbReference>
<dbReference type="Pfam" id="PF02779">
    <property type="entry name" value="Transket_pyr"/>
    <property type="match status" value="1"/>
</dbReference>
<evidence type="ECO:0000256" key="4">
    <source>
        <dbReference type="ARBA" id="ARBA00011738"/>
    </source>
</evidence>
<dbReference type="FunFam" id="3.40.50.970:FF:000004">
    <property type="entry name" value="Transketolase"/>
    <property type="match status" value="1"/>
</dbReference>
<dbReference type="PANTHER" id="PTHR43522:SF2">
    <property type="entry name" value="TRANSKETOLASE 1-RELATED"/>
    <property type="match status" value="1"/>
</dbReference>
<keyword evidence="21" id="KW-1185">Reference proteome</keyword>
<dbReference type="FunFam" id="3.40.50.970:FF:000003">
    <property type="entry name" value="Transketolase"/>
    <property type="match status" value="1"/>
</dbReference>
<dbReference type="GO" id="GO:0005829">
    <property type="term" value="C:cytosol"/>
    <property type="evidence" value="ECO:0007669"/>
    <property type="project" value="TreeGrafter"/>
</dbReference>
<comment type="function">
    <text evidence="18">Catalyzes the transfer of a two-carbon ketol group from a ketose donor to an aldose acceptor, via a covalent intermediate with the cofactor thiamine pyrophosphate.</text>
</comment>
<dbReference type="InterPro" id="IPR033247">
    <property type="entry name" value="Transketolase_fam"/>
</dbReference>
<keyword evidence="9 16" id="KW-0460">Magnesium</keyword>
<gene>
    <name evidence="20" type="ORF">SAMN04488135_111105</name>
</gene>
<dbReference type="OrthoDB" id="8732661at2"/>
<dbReference type="CDD" id="cd07033">
    <property type="entry name" value="TPP_PYR_DXS_TK_like"/>
    <property type="match status" value="1"/>
</dbReference>
<comment type="cofactor">
    <cofactor evidence="1">
        <name>Ca(2+)</name>
        <dbReference type="ChEBI" id="CHEBI:29108"/>
    </cofactor>
</comment>
<evidence type="ECO:0000256" key="11">
    <source>
        <dbReference type="ARBA" id="ARBA00049473"/>
    </source>
</evidence>
<dbReference type="SUPFAM" id="SSF52518">
    <property type="entry name" value="Thiamin diphosphate-binding fold (THDP-binding)"/>
    <property type="match status" value="2"/>
</dbReference>
<dbReference type="SUPFAM" id="SSF52922">
    <property type="entry name" value="TK C-terminal domain-like"/>
    <property type="match status" value="1"/>
</dbReference>
<dbReference type="PROSITE" id="PS00802">
    <property type="entry name" value="TRANSKETOLASE_2"/>
    <property type="match status" value="1"/>
</dbReference>
<dbReference type="InterPro" id="IPR020826">
    <property type="entry name" value="Transketolase_BS"/>
</dbReference>
<dbReference type="AlphaFoldDB" id="A0A1M5YZ47"/>
<feature type="binding site" evidence="14">
    <location>
        <position position="367"/>
    </location>
    <ligand>
        <name>substrate</name>
    </ligand>
</feature>
<dbReference type="GO" id="GO:0046872">
    <property type="term" value="F:metal ion binding"/>
    <property type="evidence" value="ECO:0007669"/>
    <property type="project" value="UniProtKB-KW"/>
</dbReference>
<evidence type="ECO:0000256" key="1">
    <source>
        <dbReference type="ARBA" id="ARBA00001913"/>
    </source>
</evidence>
<evidence type="ECO:0000256" key="15">
    <source>
        <dbReference type="PIRSR" id="PIRSR605478-3"/>
    </source>
</evidence>
<evidence type="ECO:0000256" key="13">
    <source>
        <dbReference type="PIRSR" id="PIRSR605478-1"/>
    </source>
</evidence>
<reference evidence="20 21" key="1">
    <citation type="submission" date="2016-11" db="EMBL/GenBank/DDBJ databases">
        <authorList>
            <person name="Jaros S."/>
            <person name="Januszkiewicz K."/>
            <person name="Wedrychowicz H."/>
        </authorList>
    </citation>
    <scope>NUCLEOTIDE SEQUENCE [LARGE SCALE GENOMIC DNA]</scope>
    <source>
        <strain evidence="20 21">CGMCC 1.10190</strain>
    </source>
</reference>
<feature type="binding site" evidence="15">
    <location>
        <position position="73"/>
    </location>
    <ligand>
        <name>thiamine diphosphate</name>
        <dbReference type="ChEBI" id="CHEBI:58937"/>
    </ligand>
</feature>
<proteinExistence type="inferred from homology"/>
<dbReference type="PROSITE" id="PS00801">
    <property type="entry name" value="TRANSKETOLASE_1"/>
    <property type="match status" value="1"/>
</dbReference>
<feature type="binding site" evidence="14">
    <location>
        <position position="394"/>
    </location>
    <ligand>
        <name>substrate</name>
    </ligand>
</feature>
<accession>A0A1M5YZ47</accession>
<evidence type="ECO:0000256" key="17">
    <source>
        <dbReference type="PIRSR" id="PIRSR605478-5"/>
    </source>
</evidence>
<keyword evidence="10 15" id="KW-0786">Thiamine pyrophosphate</keyword>
<evidence type="ECO:0000256" key="14">
    <source>
        <dbReference type="PIRSR" id="PIRSR605478-2"/>
    </source>
</evidence>
<dbReference type="EC" id="2.2.1.1" evidence="5 12"/>
<dbReference type="GO" id="GO:0009052">
    <property type="term" value="P:pentose-phosphate shunt, non-oxidative branch"/>
    <property type="evidence" value="ECO:0007669"/>
    <property type="project" value="UniProtKB-ARBA"/>
</dbReference>
<dbReference type="InterPro" id="IPR005474">
    <property type="entry name" value="Transketolase_N"/>
</dbReference>
<evidence type="ECO:0000256" key="6">
    <source>
        <dbReference type="ARBA" id="ARBA00022679"/>
    </source>
</evidence>
<evidence type="ECO:0000256" key="3">
    <source>
        <dbReference type="ARBA" id="ARBA00007131"/>
    </source>
</evidence>
<dbReference type="EMBL" id="FQXE01000011">
    <property type="protein sequence ID" value="SHI17317.1"/>
    <property type="molecule type" value="Genomic_DNA"/>
</dbReference>
<dbReference type="Proteomes" id="UP000184226">
    <property type="component" value="Unassembled WGS sequence"/>
</dbReference>
<evidence type="ECO:0000313" key="21">
    <source>
        <dbReference type="Proteomes" id="UP000184226"/>
    </source>
</evidence>
<feature type="binding site" evidence="15">
    <location>
        <position position="192"/>
    </location>
    <ligand>
        <name>thiamine diphosphate</name>
        <dbReference type="ChEBI" id="CHEBI:58937"/>
    </ligand>
</feature>
<dbReference type="InterPro" id="IPR055152">
    <property type="entry name" value="Transketolase-like_C_2"/>
</dbReference>
<comment type="subunit">
    <text evidence="4 18">Homodimer.</text>
</comment>
<keyword evidence="8 18" id="KW-0106">Calcium</keyword>
<feature type="active site" description="Proton donor" evidence="13">
    <location>
        <position position="420"/>
    </location>
</feature>
<dbReference type="CDD" id="cd02012">
    <property type="entry name" value="TPP_TK"/>
    <property type="match status" value="1"/>
</dbReference>
<feature type="domain" description="Transketolase-like pyrimidine-binding" evidence="19">
    <location>
        <begin position="364"/>
        <end position="535"/>
    </location>
</feature>
<dbReference type="SMART" id="SM00861">
    <property type="entry name" value="Transket_pyr"/>
    <property type="match status" value="1"/>
</dbReference>
<dbReference type="STRING" id="658167.SAMN04488135_111105"/>
<comment type="cofactor">
    <cofactor evidence="15">
        <name>thiamine diphosphate</name>
        <dbReference type="ChEBI" id="CHEBI:58937"/>
    </cofactor>
    <text evidence="15">Binds 1 thiamine pyrophosphate per subunit. During the reaction, the substrate forms a covalent intermediate with the cofactor.</text>
</comment>
<feature type="binding site" evidence="16">
    <location>
        <position position="162"/>
    </location>
    <ligand>
        <name>Mg(2+)</name>
        <dbReference type="ChEBI" id="CHEBI:18420"/>
    </ligand>
</feature>
<dbReference type="Gene3D" id="3.40.50.920">
    <property type="match status" value="1"/>
</dbReference>